<protein>
    <submittedName>
        <fullName evidence="2">Uncharacterized protein</fullName>
    </submittedName>
</protein>
<evidence type="ECO:0000313" key="1">
    <source>
        <dbReference type="Proteomes" id="UP000887565"/>
    </source>
</evidence>
<accession>A0A915IYT0</accession>
<evidence type="ECO:0000313" key="2">
    <source>
        <dbReference type="WBParaSite" id="nRc.2.0.1.t18877-RA"/>
    </source>
</evidence>
<name>A0A915IYT0_ROMCU</name>
<proteinExistence type="predicted"/>
<dbReference type="AlphaFoldDB" id="A0A915IYT0"/>
<dbReference type="WBParaSite" id="nRc.2.0.1.t18877-RA">
    <property type="protein sequence ID" value="nRc.2.0.1.t18877-RA"/>
    <property type="gene ID" value="nRc.2.0.1.g18877"/>
</dbReference>
<keyword evidence="1" id="KW-1185">Reference proteome</keyword>
<sequence length="64" mass="7582">MQIYLLTSPAQVIEILDQQKLSFLEISCFSLDDRKILEVWTRIEKAFKAISLEQITFHLKIRTK</sequence>
<organism evidence="1 2">
    <name type="scientific">Romanomermis culicivorax</name>
    <name type="common">Nematode worm</name>
    <dbReference type="NCBI Taxonomy" id="13658"/>
    <lineage>
        <taxon>Eukaryota</taxon>
        <taxon>Metazoa</taxon>
        <taxon>Ecdysozoa</taxon>
        <taxon>Nematoda</taxon>
        <taxon>Enoplea</taxon>
        <taxon>Dorylaimia</taxon>
        <taxon>Mermithida</taxon>
        <taxon>Mermithoidea</taxon>
        <taxon>Mermithidae</taxon>
        <taxon>Romanomermis</taxon>
    </lineage>
</organism>
<dbReference type="Proteomes" id="UP000887565">
    <property type="component" value="Unplaced"/>
</dbReference>
<reference evidence="2" key="1">
    <citation type="submission" date="2022-11" db="UniProtKB">
        <authorList>
            <consortium name="WormBaseParasite"/>
        </authorList>
    </citation>
    <scope>IDENTIFICATION</scope>
</reference>